<comment type="caution">
    <text evidence="2">The sequence shown here is derived from an EMBL/GenBank/DDBJ whole genome shotgun (WGS) entry which is preliminary data.</text>
</comment>
<dbReference type="Proteomes" id="UP001165427">
    <property type="component" value="Unassembled WGS sequence"/>
</dbReference>
<evidence type="ECO:0000313" key="2">
    <source>
        <dbReference type="EMBL" id="MCJ8500583.1"/>
    </source>
</evidence>
<reference evidence="2" key="1">
    <citation type="submission" date="2022-04" db="EMBL/GenBank/DDBJ databases">
        <title>Desulfatitalea alkaliphila sp. nov., a novel anaerobic sulfate-reducing bacterium isolated from terrestrial mud volcano, Taman Peninsula, Russia.</title>
        <authorList>
            <person name="Khomyakova M.A."/>
            <person name="Merkel A.Y."/>
            <person name="Slobodkin A.I."/>
        </authorList>
    </citation>
    <scope>NUCLEOTIDE SEQUENCE</scope>
    <source>
        <strain evidence="2">M08but</strain>
    </source>
</reference>
<dbReference type="RefSeq" id="WP_246905368.1">
    <property type="nucleotide sequence ID" value="NZ_JALJRB010000007.1"/>
</dbReference>
<dbReference type="AlphaFoldDB" id="A0AA41R369"/>
<organism evidence="2 3">
    <name type="scientific">Desulfatitalea alkaliphila</name>
    <dbReference type="NCBI Taxonomy" id="2929485"/>
    <lineage>
        <taxon>Bacteria</taxon>
        <taxon>Pseudomonadati</taxon>
        <taxon>Thermodesulfobacteriota</taxon>
        <taxon>Desulfobacteria</taxon>
        <taxon>Desulfobacterales</taxon>
        <taxon>Desulfosarcinaceae</taxon>
        <taxon>Desulfatitalea</taxon>
    </lineage>
</organism>
<keyword evidence="1" id="KW-0472">Membrane</keyword>
<keyword evidence="3" id="KW-1185">Reference proteome</keyword>
<accession>A0AA41R369</accession>
<dbReference type="NCBIfam" id="TIGR04411">
    <property type="entry name" value="T2SS_GspN_Lepto"/>
    <property type="match status" value="1"/>
</dbReference>
<keyword evidence="1" id="KW-1133">Transmembrane helix</keyword>
<feature type="transmembrane region" description="Helical" evidence="1">
    <location>
        <begin position="7"/>
        <end position="26"/>
    </location>
</feature>
<keyword evidence="1" id="KW-0812">Transmembrane</keyword>
<proteinExistence type="predicted"/>
<name>A0AA41R369_9BACT</name>
<dbReference type="InterPro" id="IPR030925">
    <property type="entry name" value="T2SS_GspN_Lepto"/>
</dbReference>
<evidence type="ECO:0000256" key="1">
    <source>
        <dbReference type="SAM" id="Phobius"/>
    </source>
</evidence>
<gene>
    <name evidence="2" type="primary">gspN</name>
    <name evidence="2" type="ORF">MRX98_08365</name>
</gene>
<evidence type="ECO:0000313" key="3">
    <source>
        <dbReference type="Proteomes" id="UP001165427"/>
    </source>
</evidence>
<dbReference type="EMBL" id="JALJRB010000007">
    <property type="protein sequence ID" value="MCJ8500583.1"/>
    <property type="molecule type" value="Genomic_DNA"/>
</dbReference>
<protein>
    <submittedName>
        <fullName evidence="2">Type II secretion system protein GspN</fullName>
    </submittedName>
</protein>
<sequence length="290" mass="31599">MKRTSRILLYGIYALLAVGLFLYLLFPSAVVRDLVVAQVRQSHPAVDVRIDEVRPSFPPGLKMFPLSLSYAGTQVLSLHQVKFLPKLTSLLGNEKQVAYNGSIQGGGGLEGYVRMLQEAPRQKISGTLNVTQLPIENIALLKQISQVAVAGMLTTFVDFDTHKGPGGTADVNIDLSPVRVHFTTPLMGLEQLDFTRIQSDLIVTPRMLQIKQIDATGAQLEARITGSVVFRLPLQESRLNLSCTVKPQPGFVAEQKNTMIGALLASSAAQQRGVIIRIAGTLAKPNYVVR</sequence>